<name>A0ABT0PQA6_9FLAO</name>
<proteinExistence type="predicted"/>
<evidence type="ECO:0000313" key="2">
    <source>
        <dbReference type="EMBL" id="MCL6273572.1"/>
    </source>
</evidence>
<feature type="signal peptide" evidence="1">
    <location>
        <begin position="1"/>
        <end position="19"/>
    </location>
</feature>
<dbReference type="Proteomes" id="UP001203607">
    <property type="component" value="Unassembled WGS sequence"/>
</dbReference>
<accession>A0ABT0PQA6</accession>
<feature type="chain" id="PRO_5045091351" description="YD repeat-containing protein" evidence="1">
    <location>
        <begin position="20"/>
        <end position="308"/>
    </location>
</feature>
<dbReference type="EMBL" id="JAMFMA010000001">
    <property type="protein sequence ID" value="MCL6273572.1"/>
    <property type="molecule type" value="Genomic_DNA"/>
</dbReference>
<evidence type="ECO:0008006" key="4">
    <source>
        <dbReference type="Google" id="ProtNLM"/>
    </source>
</evidence>
<gene>
    <name evidence="2" type="ORF">M3P19_06090</name>
</gene>
<reference evidence="2 3" key="1">
    <citation type="submission" date="2022-05" db="EMBL/GenBank/DDBJ databases">
        <authorList>
            <person name="Park J.-S."/>
        </authorList>
    </citation>
    <scope>NUCLEOTIDE SEQUENCE [LARGE SCALE GENOMIC DNA]</scope>
    <source>
        <strain evidence="2 3">2012CJ35-5</strain>
    </source>
</reference>
<evidence type="ECO:0000256" key="1">
    <source>
        <dbReference type="SAM" id="SignalP"/>
    </source>
</evidence>
<dbReference type="RefSeq" id="WP_249656744.1">
    <property type="nucleotide sequence ID" value="NZ_JAMFMA010000001.1"/>
</dbReference>
<organism evidence="2 3">
    <name type="scientific">Flagellimonas spongiicola</name>
    <dbReference type="NCBI Taxonomy" id="2942208"/>
    <lineage>
        <taxon>Bacteria</taxon>
        <taxon>Pseudomonadati</taxon>
        <taxon>Bacteroidota</taxon>
        <taxon>Flavobacteriia</taxon>
        <taxon>Flavobacteriales</taxon>
        <taxon>Flavobacteriaceae</taxon>
        <taxon>Flagellimonas</taxon>
    </lineage>
</organism>
<sequence>MIGRYLIVLLLLMNFPTNGQEIQLLTVKDFDLVGPVKSCLVITDYGRELFEFDKQGYLIKTVTQYNETDQDITYFKYENDHLVEKRMESYKDNMLDASTSMVNFYARDSLQPQKLYEKIVSYDKEFLEQQEYEFDEENRLVKITTSNAEGVDESTVQYEPYKNELTTSYLHNGILEKSIRTSEKKTVQGYLKIELTKDFIDGEPNKACEKTVHDDGRLASEEYFAYNVSEKEFQSERKLIYEYDAEGILEKVTTKTANAVAVKEFIFQFDSNPEKNWIKKIVTPDNTYSTRRIAYYKPEEIEESQEPN</sequence>
<keyword evidence="3" id="KW-1185">Reference proteome</keyword>
<keyword evidence="1" id="KW-0732">Signal</keyword>
<comment type="caution">
    <text evidence="2">The sequence shown here is derived from an EMBL/GenBank/DDBJ whole genome shotgun (WGS) entry which is preliminary data.</text>
</comment>
<protein>
    <recommendedName>
        <fullName evidence="4">YD repeat-containing protein</fullName>
    </recommendedName>
</protein>
<evidence type="ECO:0000313" key="3">
    <source>
        <dbReference type="Proteomes" id="UP001203607"/>
    </source>
</evidence>